<feature type="domain" description="VWFA" evidence="4">
    <location>
        <begin position="2566"/>
        <end position="2738"/>
    </location>
</feature>
<evidence type="ECO:0000256" key="3">
    <source>
        <dbReference type="SAM" id="MobiDB-lite"/>
    </source>
</evidence>
<feature type="region of interest" description="Disordered" evidence="3">
    <location>
        <begin position="488"/>
        <end position="509"/>
    </location>
</feature>
<feature type="domain" description="VWFA" evidence="4">
    <location>
        <begin position="4214"/>
        <end position="4379"/>
    </location>
</feature>
<dbReference type="PANTHER" id="PTHR47635:SF2">
    <property type="entry name" value="LAMG-LIKE JELLYROLL FOLD DOMAIN-CONTAINING PROTEIN"/>
    <property type="match status" value="1"/>
</dbReference>
<dbReference type="PANTHER" id="PTHR47635">
    <property type="entry name" value="CUB DOMAIN-CONTAINING PROTEIN"/>
    <property type="match status" value="1"/>
</dbReference>
<feature type="domain" description="VWFA" evidence="4">
    <location>
        <begin position="2972"/>
        <end position="3142"/>
    </location>
</feature>
<dbReference type="PROSITE" id="PS50234">
    <property type="entry name" value="VWFA"/>
    <property type="match status" value="14"/>
</dbReference>
<feature type="region of interest" description="Disordered" evidence="3">
    <location>
        <begin position="4675"/>
        <end position="4701"/>
    </location>
</feature>
<keyword evidence="1" id="KW-0732">Signal</keyword>
<reference evidence="5 6" key="1">
    <citation type="journal article" date="2018" name="Sci. Rep.">
        <title>Comparative analysis of the Pocillopora damicornis genome highlights role of immune system in coral evolution.</title>
        <authorList>
            <person name="Cunning R."/>
            <person name="Bay R.A."/>
            <person name="Gillette P."/>
            <person name="Baker A.C."/>
            <person name="Traylor-Knowles N."/>
        </authorList>
    </citation>
    <scope>NUCLEOTIDE SEQUENCE [LARGE SCALE GENOMIC DNA]</scope>
    <source>
        <strain evidence="5">RSMAS</strain>
        <tissue evidence="5">Whole animal</tissue>
    </source>
</reference>
<dbReference type="InterPro" id="IPR036465">
    <property type="entry name" value="vWFA_dom_sf"/>
</dbReference>
<feature type="compositionally biased region" description="Pro residues" evidence="3">
    <location>
        <begin position="3151"/>
        <end position="3164"/>
    </location>
</feature>
<feature type="domain" description="VWFA" evidence="4">
    <location>
        <begin position="3611"/>
        <end position="3782"/>
    </location>
</feature>
<feature type="region of interest" description="Disordered" evidence="3">
    <location>
        <begin position="3172"/>
        <end position="3201"/>
    </location>
</feature>
<dbReference type="Gene3D" id="2.60.120.200">
    <property type="match status" value="20"/>
</dbReference>
<feature type="compositionally biased region" description="Pro residues" evidence="3">
    <location>
        <begin position="5918"/>
        <end position="5927"/>
    </location>
</feature>
<gene>
    <name evidence="5" type="ORF">pdam_00008380</name>
</gene>
<evidence type="ECO:0000256" key="2">
    <source>
        <dbReference type="ARBA" id="ARBA00023157"/>
    </source>
</evidence>
<feature type="domain" description="VWFA" evidence="4">
    <location>
        <begin position="6805"/>
        <end position="6975"/>
    </location>
</feature>
<dbReference type="OrthoDB" id="5977476at2759"/>
<dbReference type="Pfam" id="PF13385">
    <property type="entry name" value="Laminin_G_3"/>
    <property type="match status" value="19"/>
</dbReference>
<dbReference type="Gene3D" id="3.40.50.410">
    <property type="entry name" value="von Willebrand factor, type A domain"/>
    <property type="match status" value="14"/>
</dbReference>
<feature type="domain" description="VWFA" evidence="4">
    <location>
        <begin position="65"/>
        <end position="244"/>
    </location>
</feature>
<name>A0A3M6TB89_POCDA</name>
<feature type="region of interest" description="Disordered" evidence="3">
    <location>
        <begin position="1488"/>
        <end position="1512"/>
    </location>
</feature>
<dbReference type="InterPro" id="IPR006558">
    <property type="entry name" value="LamG-like"/>
</dbReference>
<feature type="region of interest" description="Disordered" evidence="3">
    <location>
        <begin position="6142"/>
        <end position="6165"/>
    </location>
</feature>
<protein>
    <recommendedName>
        <fullName evidence="4">VWFA domain-containing protein</fullName>
    </recommendedName>
</protein>
<dbReference type="PRINTS" id="PR00453">
    <property type="entry name" value="VWFADOMAIN"/>
</dbReference>
<feature type="domain" description="VWFA" evidence="4">
    <location>
        <begin position="4873"/>
        <end position="5044"/>
    </location>
</feature>
<dbReference type="SUPFAM" id="SSF53300">
    <property type="entry name" value="vWA-like"/>
    <property type="match status" value="14"/>
</dbReference>
<dbReference type="Proteomes" id="UP000275408">
    <property type="component" value="Unassembled WGS sequence"/>
</dbReference>
<keyword evidence="6" id="KW-1185">Reference proteome</keyword>
<feature type="domain" description="VWFA" evidence="4">
    <location>
        <begin position="2110"/>
        <end position="2281"/>
    </location>
</feature>
<sequence length="7219" mass="821557">MYSSRIALKNCSNLKANSANESGHILFENGRWISPSLSLHFLCQYASNNFIALFSVPTACRTAIDLAFLIDGSASVERYGIGNFRRLIDFVRNVVLGFSVSRTNTRVGAIVFGTKPYKLFGFNSYTNNGAIFNRLNKGVHYPKSGSRIGRALLMAQNQMFRKNTRRSRTTKVVVVITDGSSMDDVAGPSNALKARGVRIYCLGVGRYINGRQLDIMASPPRRNHIFTADWTHLGIVVNELRNAICLGFPRIVAFYPLSRKTRGKDISSSQNPEGKLHNVRPAPGPDGLPDGSYYFYGRKTSYIDFPNKGKLDSRYSLTLLAWVYPEGSGPIFHFSPGGVRFWVVRPNTLFVRFVRRTGRPTRQLISRTLRPGRWNYVGASYDERTGIATLWRDSQPVKSLFIGRIRLATNRPVRMGALPRDLRYFRGRISCMQVYSVPLSGPEIKRAERVCFRAPALPRAEPRLPDAVAFYPLTVSYRGYDVGPKRNPPGKLFNVKPAPGPDGRRGGSYSFSGKPNSFIEFPNTGPLDTQNSITLLAWINPHGGAGPIFNYDPRGFGVHFWVTRAGRLFARFVRRTRAMTPPLISRILRRRSWSFVGCTYDQNTGVAALYVNDKRVATKAIGRIRLSTNYPARMGAKIRDNRNFRGWITCMQVYDVALSLRLIRIAKKLCFKACRSRIDLGILLDGSGSRYRFSQVLYLARLIIRYFDISRIYTRVGIIAYSNTPIPVSNFRTFSRKYDLLKAVKKIGFPRGRSYTGRALRFAKRYLYTGSRSSSRARVLVVVTGSRSSDGVARPAEMLRQAGVEIFAVGMGGRTSMTSLSTIANDRHHVFTGVRLRITTNLPKLVAKICAATPKPTPTRKPPPAMGVYPLNGIERGKDKGPFKNPPARLVNVVSKNGPDGLPAGSYQLQGFANSFIYFPNTGRLDTHNSITILLWLYPESAGPIFHYYPRGIGVNLRMISRRVIRAEFVTRNRRKSFKISRRIRSRVWNYIAATYDQKTGLATLWLDAIPITQRNIGRIRLATNYPAISGRKPGDPRHFRGRISCLHIYNLALNSYQIRRLKRFCFRARPVTPKPTPGLPRIVAIYPLDEQYQGRDVSGNRNPTGTFVGVRTGPGPDGWPNTATEFFGNRNSYVEFPNTGKLDAKNSITVLAWVLHLGYAGPIFNFNRGPGWGVHLWMTKPRQFFARFVRRGGRFTTPLVTHGNNVRYKAWNFVGASFDGNTGMATLWVNNRPVVRSNIGKIRLATNRPMVHPHPVATVNEITVTRTTSCSSCRTFRRSSICRTVVDLGFLIDGSGSIEYHGRGNFRLMLRFVKSIVVTLPVSRTQSRVGAVLFSTNPFPLFRFGQLNTITHVQQAIDSIRYPRGKTYIGKALAYTRRFLFGRRRQRNRKRVLIMLTDGISQDRVGRQASLLKAKGVEVFVVGIGRALKRRQLLQIATDRNHVSVVSFRGLAALSKMIRSKICQLVQPTVYIPDSVVVYPMDGPRRGKDISRTKNPSATLMGVGTAQGPDGRRDGSLRFYGRRNSYVEIPNTGKLDTRYSITILIWVYHAGISGPIFNYNPRGFGVHVWMTGRRQLFARFVRRSGKFTSPITSGRMKYKAWNYVGAKYDGRTGVATLYINSVPVGIRRLGRIKLSTNYPVRLGAREGDRRYFRGRLFCAQVYSAALSQKQIFAAKQRCFLPVPSPTPPPGPRPKPAPRVCRQRIDLGFLVDASRVRYSSRVILRFLKDTVRLFEVSRLKARIGIVLYTSRVRLLLGFRRNYNPSQISRLIDQIRPIGRTGRYLGRALTYTARYLFRGRPRCGRRRVLVVLATGESRDDVTRPARGLFSSGVELYAVGIGRVRRQSLLRVATISSHIFRVGARQLVSLSRIIKDKICSSTVIVSGGAVGFYPFTSTSGGRDVSRFRNPTAQLVGVSFIQGPDGHPQGALFFPGMRRQRGRLRGSYALIPNNGCLDTRYSITIIAWIYPEKPGPIVHYNPKGWGLHLWLTHPNELYLRLMPRKGSRHNVKPLTTQSLKPYSWNYISATYDHRTGLLTLWLNGLPVSQRNIGKFPLGVATNYPIVIGQRPGDRRIFRGRIACLQIYNVAMTRAQIIARRKQCFRPVCAVPIDLGFLIDGSSSIERYGRGNFARMLNFIKSFVSFFPISRRDTHVGVILYTRRAIPIFRFNKYYTKAAILRAIENLRYPRGGTYIGKALSFARRYLYPGRPASNRKRVTVVLTDGISQDRVSGPARRLRVAGCEIFVLGIGRGYRISQLRQIATDNNHIFTASFRSLGKVIQKIKSKACQKPVPTPSKHCSCKDQYFQLKKVYIQFNFLACLHTKIQVIPSLKLILCPYNVKDKVFILTSVRLPSTMAVYPFDRVRAGREISRGRNPSARIVGVKYGQGPDGRTDGSTEFYGRPNSYVEIPNRGKLDARYSITFLIWVYHNGRKGPIVNYNPNGYGVHLWMTSYRQLFLRFMRRDGRTTRPLRSNRLKYRAWNYVGATYDERSGIATLWLNSQPVARRRLGRVRLSTNYPIRLGAIRRSRNYFKGRIFCLQLYSVALTRKQIFEAKRKCFLPVCKARIDLGFLIDGSRRTGSVTFRRIIEYVKEMVRRFDVQRSQTRVALTLFASSQRLVFRFGKSYSRAQVYRELKKLSLLRGRRRNTARALMYVKRHMFRGKPTCGRRRVLVLVTARETRDNVVRPARILHAAGIEVYTVGLGRVSVRYLRKIATDRFHVFVKNAQSLLTIVRTIKDRMCHSPVIISRGAVATYPFTSAVRGGDISQYKNPPARLVGVSYIQGPDGHPKGAYYFPGRTRIRGRTRVSYAVLPNNGCLDTRYSLTMILWVYPESPGPLIHFNPKGWGVHLWATRLTQLYFRLIPRSRTGRRVKALIGRGLKPRTWNYVAASYNHRTGLATLWCNGYPIVQRNVGRFPSGLATNYPIMIGRKPHSRHVFRGRIACLQLFNVALTRPQIIALKKKCFRPICRSRVDLGILVDGSSSVGRRNFRKVIDFVRSLVSFFPLSTRQTRVGVMLFSSRPRLMFGFNRYGSRAHIVRAINRIRYLPRGRGSFIGRALRYVRRVLFRRRAIQGRKRTLLILSDGVSSDGVRGPASRLKREGVELFALGIGSRFSRSQLQMIASSPRNVFAAGFSRLGKVIQAIKEKVCRPTRPTPRPTVPTPTRPPRAVALYPLNSRTQGRDIGPRKNKPGRPSQVRLASGPDKFPRGSFYFTGRRGSYIYFPNNGGIDTRNSITLLAWVHPEKGGPIFHYNPRGSGVSFWILRRNTLYVKFVRRSGRRSFILRAQGIRPRMWNYIAATYDCKTGLATLWRESTPIAQRNIGRGLRLATNYPAIMGSRPGSRTRFRGRIACMQVFDVALTGPQMNKRRNVCFRGAPPPEPPLPELPPLVAIFTLDGETKTKDITRNNPPGIPSHVRPAPGPDGNPKGSTQFFGSSNSYIEFPNNGKLDTRRSITILAWIYHNGRSGPIFNYDRRGFGVHLWMVGPRVLFVRFVKRSRGRTSSVATYSTKPRYRAWNYIGATYDYNTGVATLWLDSKPVARQSIGRFELATNYPIRMGARIGDKRAFRGRISCLQVHSIALNAKQIRGARKRCFKKLTSPTRPLPEMCKIAVDLGFLVDGSGSIEFQGKGNFGRILNLIKSLVSFFEVSRGKSRIGFVLFSSRPIPIFGFRRYSSKVQILRAIDQVRYPRGGTRIGNALEFTRNYLFKQRTPRKRKQVLVLITDGISQDRVGPAASRLKATGTEVFAVGVGKNYRRRQLYQIATDRKHVVTASFSMLMTIILALKKQVCQRQKVVELPRTLAVYPLDYIRRGRDLSRNRNPSARFYGITYKQGPDGRRDGSTQFYGRSNSYVEIPNTGKLDARYSITVCIWVYHEGRRGIILNYNPNRRGFQLRMISPRVLQVIIVRRTKRTTITVQTGGRIINYKAWSYIAVTFDERSQMLTIWVNSKPVVRRTIGKVQLETRKAIRLGGQKGSREYFRGRLFCLQLYSVALNRKQIEETKKRCFRKVCRLKVDLGFLVDGSGSIENRGKGNFMHILDFIKTLISFFPISAGQTRVGMVVFSTRPHPIFRFNRYYTLPSVIKAVDRVRYPYGGTKLGRALAYVSRSKGRKPVLVILTDGISQDNVIGPAERLKRKGVEIFSLGIGHKFRRLQLQQMASSPLHVFTAGFRRLSTVLGVIKNKACTPYVPRKLCLRSIVLTSKLAFLFPPACNLAIDIGFVLDASGRVGHNNFRRIKKFVELVSRSFSISRSRARVGVIVYGSSARMQFGLNWYTNPRRLNRAIRRMRYTRGSRRTGKALQLAVGALFRRSRRKRVLITVMSGPSYDSVKIPSLQIHRAGIEVFAVGVTTQVRNQELRAIATDSRHIYMVNFNSLYGIVKSIVRKACRGIFKISFFSLYRNIITIKLSYFVKILKLYSDDYICLIFSMFRRKAVSIKIRLCMSVFWVLFTHWFLFILGFPQPVAVYTLDSKTGARDISSGRNIPGKSYNIRYAPGPYGQPGESTEFFGRRNSYIRFPNSGKLDVKDSITLLAWIFPIGRGPIFEYFRGIRFWVVRSDTLYVQFKRRNGRPTRALIKRRLYPRRWNYVGCTYNQRAGIATLWVDSRPVLTQNIKRIRLATKTTAYMGGTFRGRIACMQVYSKALTGPQIKKVKNLCNKPALPPAMAFYPLNVRYNTRDVSRSKNPSGRMANVRPGVGPDGRPGGSFRFKGRSDSYIEFPNKGRLDARNSISILAWINPDGPVGPIFNYKPDGFGVHLWMVRRRVLLVRFVTRARKFTAAVQTNLIKPKAWNFVTATYNQRTEYARLYIDYREVARKRIGRIRLATNYPARMGARIGDKRYFRGRITCLQIYDVPLRPIQIQLAKRLCLKTTCRANMDLGFLIDSSYSLRRSGRGIFRLLTRNIARLLYSLRISTQETRVGVVTYASRPKPLFRFNRFFRASSMLSVIRRIRPQRGPLRIGKALHYTRRYLFRRRRQCGRKRVLVVFASARSVDRVQRTGRVLKRIGIEVFVVAIGRRTSKTQLYQIATNGLHVFTASLRTLSAVLNAVRVKACSVTGSAAARVIYPLNGVTRGRDISINRNRAARLVNVKPAPGPDGLPLGSYYLQGIANSYILFPNKGCLDTKNSLTIVVWVYPEGSGPIFHYFPRGWGVHLWMKNPRTLLVKFVPRSLQTISVVTSRRIKPKTWNYIAATYDYVTGLATLWNDAIPISQRNIGKIQLATNYPAISGKKPRDRRIFRGRIACLQIYDRALTGRQLRRIKKKCFRELPLLVAVYPLDRINGARDISPRKCPTGRRVGVRIAPGPDGRKDGATEFLGNRNSYIEIPNNNGKLDTVASISILTWIYHEGLKGPIVNYRAGPGWGVHLWMIGPRTLFARFVRRDGVFTKAVVVTSRKIRYRAWNYVGATYDFKTGVAKLWVNSRLLVVKSIGRFRLATNYPIRLGARHGDKRYFKGRIFCVQIYSRALNRKQILAASKTCFRPFALTFLIACVVYAKYEHYKPIVINVLFSFFFLQGPFKASAFYPLTSRTRGRDISVFGNPPGKLGYVQSAPGPDKLPGGSYQFFGRRDSYIQFPNRGKLDTRRSSTIIAWIYHEGRAGPIFNYMPNGWGVHLWMVSPRTLFVRYTRRQGRKSTTALASPRIKPRTWQYIAATYDHYTGYAKLYLDSKVIAQRRLGRIRLATNYPVRMGARIGDGRYFRGRISCVMVFDVALNPNQIARRKKRCFRRGPPGPSGKVCKPKIDLTFVIDACTENDRFTKANFLRLKTFLIRLISELRISAKRVRISLITYAKFPKLLINFSAKKSYVIRVIKNMKRVCGARYTGAALQYSYRNIISRTSRRKVLVLTSTGPSRDDIRGATALIQRSRVEVFAMGIGRRYNFRELQYIATDRRHVYTAAYRNIESLVTLMKKKVCKSDKFVTPVKPVIPRPPTRPPTRRPPKPGPARALAIYPLQYRIKGKDVGLFGNPPGILGFVRPAVGPDGKPGTSYQFYGRRNSLIRFPNRGRLDAQKAITLLAWLYPEGPGPIFKYGVDFSVGRARSLFIRIFPRGSRNSRIRPLRARGVLRYRRWHFVAASYEQKTGETRIYVNGRLVSRTRLRRVRLGTNIPAIMGAARSRYFRGRISCMQVYGRVLSRWQIIKRKTKCFKGVHPLPARPTPVRPTRPRKPPVRPVINPRAQAVYPLSLRTRGRDLSLYRNPAGSVRSVRYITGPDGRPNTATRFLGHQNSFIEFPNRGKLDTKRSITLLAWIYHEGRAGPIFNYMPNGWGVHFWMVSPTTLFVRFTRRKGRRFTAAVTTRVLNRRWQFVGATYDGTTGVAKLFVNRRFTASRRIGKIRLATNYPVRMGARAGDRRYLFGRISCMQVYDQPLSASQILRRKKRCFTRGPIIVPPVIRPAGPGFVIDASGSIEASGRGNFKRCLNFIKRLVASFKISRRYTRVGAVVYSRRVRKVFGFNTYNNKRYLMKAIDRIPYLRSITRTGYALSFARRNLFNSRRRNSKPVLIVMTDGISNDRVRGSALALKRAGIEVFAIGIGKNYNIGQLMQIASTKRQVYVAGFRNLQNIVRVINETSETSETSPARASAVYPLTYRTRTRDVSLFGNPAGFARNVRFAPGPDKKPYGSYQFLGRPDSYIEFPNRGKIDTKRSITLLAWIYHQGQAGPIFNYKPNGWGVHFWMVSPRTLFVRFTRRGRLRSTKSVMSRRVLPGRWQFVGASYNQRTGQAKLFINGRFTATTYIGRIRLATNYPVRMGARVGDRRYFKGRISCMQVYDRALTAKQILRRKTRCFRKGPVVIPGVPVSPIRPAGKVCLAKIDMTFLIDGSGSIEAYGKGNFKRCLDFVKRMVVSFKISQRLTRVGVVLFSHRPRLIFSFSTYSRARDILKAIDRIRYPRGGTKTGMAMYYAQRTLFRRKHRHRKQVMIVMTDGRSQDRVSGAARALKKQGVVLFAVGIGKRYNINQLIHIASSRRHVFTAGFRNLPSIVRIIKTKACAGAVKPSKPGKPSRPARYVRAMALYPLSYRTKGRDIGVFSNPPGVRGLVRYATGPDGRPNTATQFFGKPNSFIQFPNRGKLDTKRSITLLAWIYHEGSSGPIFNYMPNGWGVHLWMTSPTTLFARFTRRQGRRFTPDIQYRGVAHRRWQYVAASYDGGSGTAKLYLNSRLVARKRIGIFRIATNYPVRMGARVGDSRFFKGRISCMQVYSVALNSRQIAARSRRCFLKNTKLNFAENFS</sequence>
<feature type="region of interest" description="Disordered" evidence="3">
    <location>
        <begin position="3399"/>
        <end position="3423"/>
    </location>
</feature>
<feature type="domain" description="VWFA" evidence="4">
    <location>
        <begin position="5736"/>
        <end position="5906"/>
    </location>
</feature>
<feature type="domain" description="VWFA" evidence="4">
    <location>
        <begin position="4013"/>
        <end position="4177"/>
    </location>
</feature>
<dbReference type="InterPro" id="IPR013320">
    <property type="entry name" value="ConA-like_dom_sf"/>
</dbReference>
<feature type="domain" description="VWFA" evidence="4">
    <location>
        <begin position="679"/>
        <end position="849"/>
    </location>
</feature>
<evidence type="ECO:0000256" key="1">
    <source>
        <dbReference type="ARBA" id="ARBA00022729"/>
    </source>
</evidence>
<dbReference type="Pfam" id="PF00092">
    <property type="entry name" value="VWA"/>
    <property type="match status" value="14"/>
</dbReference>
<accession>A0A3M6TB89</accession>
<dbReference type="SUPFAM" id="SSF49899">
    <property type="entry name" value="Concanavalin A-like lectins/glucanases"/>
    <property type="match status" value="20"/>
</dbReference>
<dbReference type="InterPro" id="IPR002035">
    <property type="entry name" value="VWF_A"/>
</dbReference>
<evidence type="ECO:0000313" key="5">
    <source>
        <dbReference type="EMBL" id="RMX38613.1"/>
    </source>
</evidence>
<feature type="region of interest" description="Disordered" evidence="3">
    <location>
        <begin position="262"/>
        <end position="285"/>
    </location>
</feature>
<dbReference type="SMART" id="SM00327">
    <property type="entry name" value="VWA"/>
    <property type="match status" value="14"/>
</dbReference>
<proteinExistence type="predicted"/>
<feature type="domain" description="VWFA" evidence="4">
    <location>
        <begin position="1706"/>
        <end position="1876"/>
    </location>
</feature>
<dbReference type="CDD" id="cd01472">
    <property type="entry name" value="vWA_collagen"/>
    <property type="match status" value="6"/>
</dbReference>
<dbReference type="SMART" id="SM00560">
    <property type="entry name" value="LamGL"/>
    <property type="match status" value="2"/>
</dbReference>
<keyword evidence="2" id="KW-1015">Disulfide bond</keyword>
<feature type="region of interest" description="Disordered" evidence="3">
    <location>
        <begin position="3148"/>
        <end position="3167"/>
    </location>
</feature>
<evidence type="ECO:0000313" key="6">
    <source>
        <dbReference type="Proteomes" id="UP000275408"/>
    </source>
</evidence>
<evidence type="ECO:0000259" key="4">
    <source>
        <dbReference type="PROSITE" id="PS50234"/>
    </source>
</evidence>
<feature type="domain" description="VWFA" evidence="4">
    <location>
        <begin position="1288"/>
        <end position="1463"/>
    </location>
</feature>
<organism evidence="5 6">
    <name type="scientific">Pocillopora damicornis</name>
    <name type="common">Cauliflower coral</name>
    <name type="synonym">Millepora damicornis</name>
    <dbReference type="NCBI Taxonomy" id="46731"/>
    <lineage>
        <taxon>Eukaryota</taxon>
        <taxon>Metazoa</taxon>
        <taxon>Cnidaria</taxon>
        <taxon>Anthozoa</taxon>
        <taxon>Hexacorallia</taxon>
        <taxon>Scleractinia</taxon>
        <taxon>Astrocoeniina</taxon>
        <taxon>Pocilloporidae</taxon>
        <taxon>Pocillopora</taxon>
    </lineage>
</organism>
<dbReference type="CDD" id="cd01450">
    <property type="entry name" value="vWFA_subfamily_ECM"/>
    <property type="match status" value="4"/>
</dbReference>
<dbReference type="EMBL" id="RCHS01003977">
    <property type="protein sequence ID" value="RMX38613.1"/>
    <property type="molecule type" value="Genomic_DNA"/>
</dbReference>
<comment type="caution">
    <text evidence="5">The sequence shown here is derived from an EMBL/GenBank/DDBJ whole genome shotgun (WGS) entry which is preliminary data.</text>
</comment>
<feature type="domain" description="VWFA" evidence="4">
    <location>
        <begin position="6392"/>
        <end position="6559"/>
    </location>
</feature>
<feature type="region of interest" description="Disordered" evidence="3">
    <location>
        <begin position="5917"/>
        <end position="5937"/>
    </location>
</feature>